<accession>A0ABS4UNB6</accession>
<dbReference type="Pfam" id="PF00561">
    <property type="entry name" value="Abhydrolase_1"/>
    <property type="match status" value="1"/>
</dbReference>
<evidence type="ECO:0000259" key="1">
    <source>
        <dbReference type="Pfam" id="PF00561"/>
    </source>
</evidence>
<dbReference type="PRINTS" id="PR00111">
    <property type="entry name" value="ABHYDROLASE"/>
</dbReference>
<dbReference type="RefSeq" id="WP_209695780.1">
    <property type="nucleotide sequence ID" value="NZ_BAAAVU010000006.1"/>
</dbReference>
<dbReference type="PANTHER" id="PTHR43798">
    <property type="entry name" value="MONOACYLGLYCEROL LIPASE"/>
    <property type="match status" value="1"/>
</dbReference>
<feature type="domain" description="AB hydrolase-1" evidence="1">
    <location>
        <begin position="23"/>
        <end position="257"/>
    </location>
</feature>
<dbReference type="Proteomes" id="UP000755585">
    <property type="component" value="Unassembled WGS sequence"/>
</dbReference>
<dbReference type="EMBL" id="JAGINT010000001">
    <property type="protein sequence ID" value="MBP2353130.1"/>
    <property type="molecule type" value="Genomic_DNA"/>
</dbReference>
<proteinExistence type="predicted"/>
<dbReference type="Gene3D" id="3.40.50.1820">
    <property type="entry name" value="alpha/beta hydrolase"/>
    <property type="match status" value="1"/>
</dbReference>
<dbReference type="InterPro" id="IPR050266">
    <property type="entry name" value="AB_hydrolase_sf"/>
</dbReference>
<comment type="caution">
    <text evidence="2">The sequence shown here is derived from an EMBL/GenBank/DDBJ whole genome shotgun (WGS) entry which is preliminary data.</text>
</comment>
<sequence length="273" mass="30235">MDVDERFAWDGRSIAWGRAGDGPPVVFCHGTPFSSRVWSRYADALSADFTVYLWDMPGYGESSKDPAHPVDFDAQARAFAALLEHWELDRPRVVAHDFGGAVSLRAALVEKAAYASLMLVDVVAVPPSGSAFFRFVKRHPETLDELPAYIHEAIVRAYVSAASHRGLRDEELAELVGPWCTEVGQPAFYRQIAQYDEEFLVTNERLLGELTIPVQVVWGREDEWIPTETGRRLAGLIPGASYAEIPDAGHLIQYDAPVALSTALGAWLRPPSR</sequence>
<dbReference type="InterPro" id="IPR029058">
    <property type="entry name" value="AB_hydrolase_fold"/>
</dbReference>
<organism evidence="2 3">
    <name type="scientific">Kribbella aluminosa</name>
    <dbReference type="NCBI Taxonomy" id="416017"/>
    <lineage>
        <taxon>Bacteria</taxon>
        <taxon>Bacillati</taxon>
        <taxon>Actinomycetota</taxon>
        <taxon>Actinomycetes</taxon>
        <taxon>Propionibacteriales</taxon>
        <taxon>Kribbellaceae</taxon>
        <taxon>Kribbella</taxon>
    </lineage>
</organism>
<evidence type="ECO:0000313" key="3">
    <source>
        <dbReference type="Proteomes" id="UP000755585"/>
    </source>
</evidence>
<reference evidence="2 3" key="1">
    <citation type="submission" date="2021-03" db="EMBL/GenBank/DDBJ databases">
        <title>Sequencing the genomes of 1000 actinobacteria strains.</title>
        <authorList>
            <person name="Klenk H.-P."/>
        </authorList>
    </citation>
    <scope>NUCLEOTIDE SEQUENCE [LARGE SCALE GENOMIC DNA]</scope>
    <source>
        <strain evidence="2 3">DSM 18824</strain>
    </source>
</reference>
<dbReference type="SUPFAM" id="SSF53474">
    <property type="entry name" value="alpha/beta-Hydrolases"/>
    <property type="match status" value="1"/>
</dbReference>
<gene>
    <name evidence="2" type="ORF">JOF29_004213</name>
</gene>
<evidence type="ECO:0000313" key="2">
    <source>
        <dbReference type="EMBL" id="MBP2353130.1"/>
    </source>
</evidence>
<name>A0ABS4UNB6_9ACTN</name>
<dbReference type="InterPro" id="IPR000073">
    <property type="entry name" value="AB_hydrolase_1"/>
</dbReference>
<protein>
    <submittedName>
        <fullName evidence="2">Pimeloyl-ACP methyl ester carboxylesterase</fullName>
    </submittedName>
</protein>
<keyword evidence="3" id="KW-1185">Reference proteome</keyword>